<comment type="caution">
    <text evidence="1">The sequence shown here is derived from an EMBL/GenBank/DDBJ whole genome shotgun (WGS) entry which is preliminary data.</text>
</comment>
<organism evidence="1 2">
    <name type="scientific">Camellia sinensis var. sinensis</name>
    <name type="common">China tea</name>
    <dbReference type="NCBI Taxonomy" id="542762"/>
    <lineage>
        <taxon>Eukaryota</taxon>
        <taxon>Viridiplantae</taxon>
        <taxon>Streptophyta</taxon>
        <taxon>Embryophyta</taxon>
        <taxon>Tracheophyta</taxon>
        <taxon>Spermatophyta</taxon>
        <taxon>Magnoliopsida</taxon>
        <taxon>eudicotyledons</taxon>
        <taxon>Gunneridae</taxon>
        <taxon>Pentapetalae</taxon>
        <taxon>asterids</taxon>
        <taxon>Ericales</taxon>
        <taxon>Theaceae</taxon>
        <taxon>Camellia</taxon>
    </lineage>
</organism>
<gene>
    <name evidence="1" type="ORF">TEA_026146</name>
</gene>
<protein>
    <submittedName>
        <fullName evidence="1">Uncharacterized protein</fullName>
    </submittedName>
</protein>
<dbReference type="InterPro" id="IPR009003">
    <property type="entry name" value="Peptidase_S1_PA"/>
</dbReference>
<dbReference type="PANTHER" id="PTHR46366">
    <property type="entry name" value="PRO-APOPTOTIC SERINE PROTEASE NMA111"/>
    <property type="match status" value="1"/>
</dbReference>
<evidence type="ECO:0000313" key="1">
    <source>
        <dbReference type="EMBL" id="THG13348.1"/>
    </source>
</evidence>
<reference evidence="1 2" key="1">
    <citation type="journal article" date="2018" name="Proc. Natl. Acad. Sci. U.S.A.">
        <title>Draft genome sequence of Camellia sinensis var. sinensis provides insights into the evolution of the tea genome and tea quality.</title>
        <authorList>
            <person name="Wei C."/>
            <person name="Yang H."/>
            <person name="Wang S."/>
            <person name="Zhao J."/>
            <person name="Liu C."/>
            <person name="Gao L."/>
            <person name="Xia E."/>
            <person name="Lu Y."/>
            <person name="Tai Y."/>
            <person name="She G."/>
            <person name="Sun J."/>
            <person name="Cao H."/>
            <person name="Tong W."/>
            <person name="Gao Q."/>
            <person name="Li Y."/>
            <person name="Deng W."/>
            <person name="Jiang X."/>
            <person name="Wang W."/>
            <person name="Chen Q."/>
            <person name="Zhang S."/>
            <person name="Li H."/>
            <person name="Wu J."/>
            <person name="Wang P."/>
            <person name="Li P."/>
            <person name="Shi C."/>
            <person name="Zheng F."/>
            <person name="Jian J."/>
            <person name="Huang B."/>
            <person name="Shan D."/>
            <person name="Shi M."/>
            <person name="Fang C."/>
            <person name="Yue Y."/>
            <person name="Li F."/>
            <person name="Li D."/>
            <person name="Wei S."/>
            <person name="Han B."/>
            <person name="Jiang C."/>
            <person name="Yin Y."/>
            <person name="Xia T."/>
            <person name="Zhang Z."/>
            <person name="Bennetzen J.L."/>
            <person name="Zhao S."/>
            <person name="Wan X."/>
        </authorList>
    </citation>
    <scope>NUCLEOTIDE SEQUENCE [LARGE SCALE GENOMIC DNA]</scope>
    <source>
        <strain evidence="2">cv. Shuchazao</strain>
        <tissue evidence="1">Leaf</tissue>
    </source>
</reference>
<dbReference type="PANTHER" id="PTHR46366:SF1">
    <property type="entry name" value="PDZ DOMAIN-CONTAINING PROTEIN C1685.05"/>
    <property type="match status" value="1"/>
</dbReference>
<sequence length="175" mass="19166">MTEPPLRRGDAVILVGLSRSLQATSRKSVVTNPFAALNIGSADCPRFRATNMEVIELDTDFGGTFSGVLTDEHGRVQAIWGSFSTQLKYGCSSSEDHQFVRGIPVYTISQVLDKIISGGNGSNLLINGIKRPMPLVRILEVEFYPTLLSKARSFGLSDKWVQKCFGVRVSLIDTI</sequence>
<dbReference type="AlphaFoldDB" id="A0A4S4EAZ6"/>
<keyword evidence="2" id="KW-1185">Reference proteome</keyword>
<dbReference type="STRING" id="542762.A0A4S4EAZ6"/>
<name>A0A4S4EAZ6_CAMSN</name>
<proteinExistence type="predicted"/>
<dbReference type="EMBL" id="SDRB02005935">
    <property type="protein sequence ID" value="THG13348.1"/>
    <property type="molecule type" value="Genomic_DNA"/>
</dbReference>
<evidence type="ECO:0000313" key="2">
    <source>
        <dbReference type="Proteomes" id="UP000306102"/>
    </source>
</evidence>
<accession>A0A4S4EAZ6</accession>
<dbReference type="SUPFAM" id="SSF50494">
    <property type="entry name" value="Trypsin-like serine proteases"/>
    <property type="match status" value="1"/>
</dbReference>
<dbReference type="Proteomes" id="UP000306102">
    <property type="component" value="Unassembled WGS sequence"/>
</dbReference>